<accession>A0A9Q8Y362</accession>
<dbReference type="Gene3D" id="1.10.101.10">
    <property type="entry name" value="PGBD-like superfamily/PGBD"/>
    <property type="match status" value="1"/>
</dbReference>
<dbReference type="InterPro" id="IPR017853">
    <property type="entry name" value="GH"/>
</dbReference>
<dbReference type="Pfam" id="PF08924">
    <property type="entry name" value="Rv2525c_GlyHyd-like"/>
    <property type="match status" value="1"/>
</dbReference>
<feature type="domain" description="Peptidoglycan binding-like" evidence="1">
    <location>
        <begin position="147"/>
        <end position="207"/>
    </location>
</feature>
<dbReference type="InterPro" id="IPR015020">
    <property type="entry name" value="Rv2525c-like_Glyco_Hydro-like"/>
</dbReference>
<organism evidence="3 4">
    <name type="scientific">Lactococcus formosensis</name>
    <dbReference type="NCBI Taxonomy" id="1281486"/>
    <lineage>
        <taxon>Bacteria</taxon>
        <taxon>Bacillati</taxon>
        <taxon>Bacillota</taxon>
        <taxon>Bacilli</taxon>
        <taxon>Lactobacillales</taxon>
        <taxon>Streptococcaceae</taxon>
        <taxon>Lactococcus</taxon>
    </lineage>
</organism>
<evidence type="ECO:0000259" key="1">
    <source>
        <dbReference type="Pfam" id="PF01471"/>
    </source>
</evidence>
<dbReference type="Pfam" id="PF01471">
    <property type="entry name" value="PG_binding_1"/>
    <property type="match status" value="1"/>
</dbReference>
<dbReference type="SUPFAM" id="SSF51445">
    <property type="entry name" value="(Trans)glycosidases"/>
    <property type="match status" value="1"/>
</dbReference>
<evidence type="ECO:0000313" key="3">
    <source>
        <dbReference type="EMBL" id="USJ21198.1"/>
    </source>
</evidence>
<reference evidence="3" key="1">
    <citation type="journal article" date="2022" name="Front. Microbiol.">
        <title>Feed Insects as a Reservoir of Granadaene-Producing Lactococci.</title>
        <authorList>
            <person name="Neuzil-Bunesova V."/>
            <person name="Ramirez Garcia A."/>
            <person name="Modrackova N."/>
            <person name="Makovska M."/>
            <person name="Sabolova M."/>
            <person name="Sproer C."/>
            <person name="Bunk B."/>
            <person name="Blom J."/>
            <person name="Schwab C."/>
        </authorList>
    </citation>
    <scope>NUCLEOTIDE SEQUENCE</scope>
    <source>
        <strain evidence="3">I4/6O</strain>
    </source>
</reference>
<name>A0A9Q8Y362_9LACT</name>
<dbReference type="InterPro" id="IPR002477">
    <property type="entry name" value="Peptidoglycan-bd-like"/>
</dbReference>
<dbReference type="Proteomes" id="UP001056730">
    <property type="component" value="Chromosome"/>
</dbReference>
<dbReference type="Gene3D" id="3.20.20.80">
    <property type="entry name" value="Glycosidases"/>
    <property type="match status" value="1"/>
</dbReference>
<dbReference type="InterPro" id="IPR036365">
    <property type="entry name" value="PGBD-like_sf"/>
</dbReference>
<sequence>MADEMVLATQKWLNKTYGHIPEFNQPNEDGLTGWPTIYALIEGLQVELGIDHSALFPGFGDTTYTLYDQLITPNWDSLSENVVYLIQGAFWCKGISPGGFDGVQTQALSNAVINLQKDAGFSTQDGILSAMWAQALFDMSAFVNLKDPRIREMQQYLNANYYNYTGILPTDGIYQRATNTAIIYALQKEVGLDVETANGVFGPTTRDLYVEAYNNNWSNALSMIIQFGLYANMSEYWEVAGVPAPEFTGQLDAPTTQGLHLFQDFMRLAPVTDGSPDLRTTWSLMTSNGDPNRNFFGVDTSLQLTQQNIDDLVAFDVNYVGRYLTGTVGVGEDKKDKFLTLVEAKNIIKAGLKIIPIYQDNYPHAEYYTRQQGRKDAATAMFTAANLGIPDQSFIYFAVDFDALDTDIDNWVIPYFQGVQEVLTSSEYELTYQPGIYGTRNVCTRVHDVVGIQRSYISNMSSGWSGNLGFSQPLSWTFDQFYESSYASISAIDFVAVSGLDEGVDHLEPSAEISEGYWIDQTNWDWLKDPFHAGSIKVDGPSWTLFDYPGIMKAEVSVSSEVKGDPNATFILEIESGKLTPSSFEAVTKTLGKDLGVVTANKLNEMSVGIANAQMEVSAAIDLEGLATWRITITFPDADIEEVKVANSIEIELSFDFDSSTPEGNMQLAFNAIKLYCKENALAAEVIGASGLALVISFLPLATIGTSIVEIGAGLLALAKLLMPAFGRKKDED</sequence>
<dbReference type="EMBL" id="CP086395">
    <property type="protein sequence ID" value="USJ21198.1"/>
    <property type="molecule type" value="Genomic_DNA"/>
</dbReference>
<dbReference type="KEGG" id="lfo:LMK00_04125"/>
<gene>
    <name evidence="3" type="ORF">LMK00_04125</name>
</gene>
<dbReference type="SUPFAM" id="SSF47090">
    <property type="entry name" value="PGBD-like"/>
    <property type="match status" value="1"/>
</dbReference>
<dbReference type="AlphaFoldDB" id="A0A9Q8Y362"/>
<dbReference type="InterPro" id="IPR036366">
    <property type="entry name" value="PGBDSf"/>
</dbReference>
<dbReference type="RefSeq" id="WP_252170315.1">
    <property type="nucleotide sequence ID" value="NZ_CP086395.1"/>
</dbReference>
<feature type="domain" description="Rv2525c-like glycoside hydrolase-like" evidence="2">
    <location>
        <begin position="314"/>
        <end position="481"/>
    </location>
</feature>
<dbReference type="CDD" id="cd06418">
    <property type="entry name" value="GH25_BacA-like"/>
    <property type="match status" value="1"/>
</dbReference>
<proteinExistence type="predicted"/>
<protein>
    <submittedName>
        <fullName evidence="3">DUF1906 domain-containing protein</fullName>
    </submittedName>
</protein>
<evidence type="ECO:0000313" key="4">
    <source>
        <dbReference type="Proteomes" id="UP001056730"/>
    </source>
</evidence>
<evidence type="ECO:0000259" key="2">
    <source>
        <dbReference type="Pfam" id="PF08924"/>
    </source>
</evidence>